<gene>
    <name evidence="3" type="ordered locus">Tter_2018</name>
</gene>
<feature type="domain" description="Hydantoinase A/oxoprolinase" evidence="1">
    <location>
        <begin position="193"/>
        <end position="496"/>
    </location>
</feature>
<dbReference type="Pfam" id="PF01968">
    <property type="entry name" value="Hydantoinase_A"/>
    <property type="match status" value="1"/>
</dbReference>
<protein>
    <submittedName>
        <fullName evidence="3">Hydantoinase/oxoprolinase</fullName>
    </submittedName>
</protein>
<accession>D1CGQ1</accession>
<sequence>MRARIGIDVGGTFTKAVLLDSESGRLLRKVTVPTTHDADTGVARGVVQAFRRVLAAGDVSPGDVELVVLSTTQAVNALLEGDVATVGIVAIGRAGEQRQVIKRTRMDRIRLSPDKDLRLLHRFLASEDASDRSKVEQALLSLVEEGAEAVVASGAFSVEDPSDESRVLEAARRLELPATAGHEMSGLYGLEVRTVTAAVNASILPKMARTITWVEHSMRETGLTSPLMVMHGDLEVTGLAEARRRPVSTVLSGPAASVAGALLYHRVLHGLFVEVGGTSTNVGVVRNGRPASKYVSIMDHPTCLKSVDVRVAGVAGGSLVRLRRGKLSDVGPRSAHIAGLPYPSFVDPARLRDLRLVTIAPRPGDSPDYAVVESAAGERFALTLTDAANALGIVPAGDYALGRRESARRALEPLAEYLGVSVDEAASRMLDLAASKVLPTIKELREEYKLGDCPLLGLGGGASVLVPWLAKKLDMSHQVVPNAEVISSIGVAMAPVGVELERSLGRDDPELLSRWVREAERAAVAAGADPETVRVTVEPVPERSAVRLRAVGSAYARRDGWTSLDAEAARGLAARALGQTPSSIALIYENAHFRVFQGEIVRRLGPFRRVRRPIAVVDREGAVLFTASDGSWQCYNWSDIDSCKLPVGDGKGGLLSSPPRVAVLWGGNLLDLPLGMSGQLREVVRSLRPTDASEPILVLAGSSSDAR</sequence>
<dbReference type="GO" id="GO:0005829">
    <property type="term" value="C:cytosol"/>
    <property type="evidence" value="ECO:0007669"/>
    <property type="project" value="TreeGrafter"/>
</dbReference>
<evidence type="ECO:0000313" key="4">
    <source>
        <dbReference type="Proteomes" id="UP000000323"/>
    </source>
</evidence>
<dbReference type="InterPro" id="IPR002821">
    <property type="entry name" value="Hydantoinase_A"/>
</dbReference>
<dbReference type="InterPro" id="IPR043129">
    <property type="entry name" value="ATPase_NBD"/>
</dbReference>
<keyword evidence="4" id="KW-1185">Reference proteome</keyword>
<evidence type="ECO:0000259" key="2">
    <source>
        <dbReference type="Pfam" id="PF05378"/>
    </source>
</evidence>
<dbReference type="InterPro" id="IPR008040">
    <property type="entry name" value="Hydant_A_N"/>
</dbReference>
<dbReference type="InterPro" id="IPR045079">
    <property type="entry name" value="Oxoprolinase-like"/>
</dbReference>
<evidence type="ECO:0000259" key="1">
    <source>
        <dbReference type="Pfam" id="PF01968"/>
    </source>
</evidence>
<dbReference type="STRING" id="525904.Tter_2018"/>
<evidence type="ECO:0000313" key="3">
    <source>
        <dbReference type="EMBL" id="ACZ42922.1"/>
    </source>
</evidence>
<dbReference type="GO" id="GO:0006749">
    <property type="term" value="P:glutathione metabolic process"/>
    <property type="evidence" value="ECO:0007669"/>
    <property type="project" value="TreeGrafter"/>
</dbReference>
<name>D1CGQ1_THET1</name>
<dbReference type="EMBL" id="CP001826">
    <property type="protein sequence ID" value="ACZ42922.1"/>
    <property type="molecule type" value="Genomic_DNA"/>
</dbReference>
<feature type="domain" description="Hydantoinase/oxoprolinase N-terminal" evidence="2">
    <location>
        <begin position="4"/>
        <end position="173"/>
    </location>
</feature>
<dbReference type="GO" id="GO:0017168">
    <property type="term" value="F:5-oxoprolinase (ATP-hydrolyzing) activity"/>
    <property type="evidence" value="ECO:0007669"/>
    <property type="project" value="TreeGrafter"/>
</dbReference>
<dbReference type="HOGENOM" id="CLU_014140_0_0_0"/>
<dbReference type="PANTHER" id="PTHR11365:SF23">
    <property type="entry name" value="HYPOTHETICAL 5-OXOPROLINASE (EUROFUNG)-RELATED"/>
    <property type="match status" value="1"/>
</dbReference>
<organism evidence="3 4">
    <name type="scientific">Thermobaculum terrenum (strain ATCC BAA-798 / CCMEE 7001 / YNP1)</name>
    <dbReference type="NCBI Taxonomy" id="525904"/>
    <lineage>
        <taxon>Bacteria</taxon>
        <taxon>Bacillati</taxon>
        <taxon>Chloroflexota</taxon>
        <taxon>Chloroflexia</taxon>
        <taxon>Candidatus Thermobaculales</taxon>
        <taxon>Candidatus Thermobaculaceae</taxon>
        <taxon>Thermobaculum</taxon>
    </lineage>
</organism>
<dbReference type="Proteomes" id="UP000000323">
    <property type="component" value="Chromosome 2"/>
</dbReference>
<dbReference type="KEGG" id="ttr:Tter_2018"/>
<dbReference type="PANTHER" id="PTHR11365">
    <property type="entry name" value="5-OXOPROLINASE RELATED"/>
    <property type="match status" value="1"/>
</dbReference>
<proteinExistence type="predicted"/>
<reference evidence="4" key="1">
    <citation type="journal article" date="2010" name="Stand. Genomic Sci.">
        <title>Complete genome sequence of 'Thermobaculum terrenum' type strain (YNP1).</title>
        <authorList>
            <person name="Kiss H."/>
            <person name="Cleland D."/>
            <person name="Lapidus A."/>
            <person name="Lucas S."/>
            <person name="Glavina Del Rio T."/>
            <person name="Nolan M."/>
            <person name="Tice H."/>
            <person name="Han C."/>
            <person name="Goodwin L."/>
            <person name="Pitluck S."/>
            <person name="Liolios K."/>
            <person name="Ivanova N."/>
            <person name="Mavromatis K."/>
            <person name="Ovchinnikova G."/>
            <person name="Pati A."/>
            <person name="Chen A."/>
            <person name="Palaniappan K."/>
            <person name="Land M."/>
            <person name="Hauser L."/>
            <person name="Chang Y."/>
            <person name="Jeffries C."/>
            <person name="Lu M."/>
            <person name="Brettin T."/>
            <person name="Detter J."/>
            <person name="Goker M."/>
            <person name="Tindall B."/>
            <person name="Beck B."/>
            <person name="McDermott T."/>
            <person name="Woyke T."/>
            <person name="Bristow J."/>
            <person name="Eisen J."/>
            <person name="Markowitz V."/>
            <person name="Hugenholtz P."/>
            <person name="Kyrpides N."/>
            <person name="Klenk H."/>
            <person name="Cheng J."/>
        </authorList>
    </citation>
    <scope>NUCLEOTIDE SEQUENCE [LARGE SCALE GENOMIC DNA]</scope>
    <source>
        <strain evidence="4">ATCC BAA-798 / YNP1</strain>
    </source>
</reference>
<dbReference type="Pfam" id="PF05378">
    <property type="entry name" value="Hydant_A_N"/>
    <property type="match status" value="1"/>
</dbReference>
<dbReference type="RefSeq" id="WP_012875953.1">
    <property type="nucleotide sequence ID" value="NC_013526.1"/>
</dbReference>
<dbReference type="Gene3D" id="3.30.420.40">
    <property type="match status" value="1"/>
</dbReference>
<dbReference type="eggNOG" id="COG0145">
    <property type="taxonomic scope" value="Bacteria"/>
</dbReference>
<dbReference type="AlphaFoldDB" id="D1CGQ1"/>
<dbReference type="SUPFAM" id="SSF53067">
    <property type="entry name" value="Actin-like ATPase domain"/>
    <property type="match status" value="1"/>
</dbReference>